<feature type="transmembrane region" description="Helical" evidence="1">
    <location>
        <begin position="21"/>
        <end position="45"/>
    </location>
</feature>
<dbReference type="InterPro" id="IPR010380">
    <property type="entry name" value="DUF975"/>
</dbReference>
<protein>
    <submittedName>
        <fullName evidence="2">Uncharacterized protein</fullName>
    </submittedName>
</protein>
<feature type="transmembrane region" description="Helical" evidence="1">
    <location>
        <begin position="113"/>
        <end position="134"/>
    </location>
</feature>
<reference evidence="2 3" key="1">
    <citation type="submission" date="2019-03" db="EMBL/GenBank/DDBJ databases">
        <title>Genomic Encyclopedia of Type Strains, Phase IV (KMG-IV): sequencing the most valuable type-strain genomes for metagenomic binning, comparative biology and taxonomic classification.</title>
        <authorList>
            <person name="Goeker M."/>
        </authorList>
    </citation>
    <scope>NUCLEOTIDE SEQUENCE [LARGE SCALE GENOMIC DNA]</scope>
    <source>
        <strain evidence="2 3">DSM 13328</strain>
    </source>
</reference>
<feature type="transmembrane region" description="Helical" evidence="1">
    <location>
        <begin position="140"/>
        <end position="158"/>
    </location>
</feature>
<evidence type="ECO:0000313" key="2">
    <source>
        <dbReference type="EMBL" id="TDQ68779.1"/>
    </source>
</evidence>
<keyword evidence="3" id="KW-1185">Reference proteome</keyword>
<feature type="transmembrane region" description="Helical" evidence="1">
    <location>
        <begin position="179"/>
        <end position="198"/>
    </location>
</feature>
<dbReference type="OrthoDB" id="147905at2157"/>
<keyword evidence="1" id="KW-0812">Transmembrane</keyword>
<sequence>MDFDIITNSLKKGWEVWKNNAVAYVVGLILMIVVAIIIGAIVALLGGASLVTAIETGSTAGLGLAAAGMLVALIVSILVLMPLGFGVTFMAIKGFRGEKVEIKDIFYSFRKENYVRMLIFGVVYAVIFGILGIIPIIGGLIALIVEFLLFFAIYIYIMTPSENIVYAFKESFNIIKDNLILVLVAYIVYIVLVMIGAILFGIGLLVTLPIALIFATAVLKSLKPELSDASGQ</sequence>
<keyword evidence="1" id="KW-1133">Transmembrane helix</keyword>
<feature type="transmembrane region" description="Helical" evidence="1">
    <location>
        <begin position="65"/>
        <end position="92"/>
    </location>
</feature>
<accession>A0A484F5C7</accession>
<comment type="caution">
    <text evidence="2">The sequence shown here is derived from an EMBL/GenBank/DDBJ whole genome shotgun (WGS) entry which is preliminary data.</text>
</comment>
<dbReference type="PANTHER" id="PTHR40076:SF1">
    <property type="entry name" value="MEMBRANE PROTEIN"/>
    <property type="match status" value="1"/>
</dbReference>
<gene>
    <name evidence="2" type="ORF">C7391_0975</name>
</gene>
<keyword evidence="1" id="KW-0472">Membrane</keyword>
<proteinExistence type="predicted"/>
<dbReference type="AlphaFoldDB" id="A0A484F5C7"/>
<dbReference type="PANTHER" id="PTHR40076">
    <property type="entry name" value="MEMBRANE PROTEIN-RELATED"/>
    <property type="match status" value="1"/>
</dbReference>
<dbReference type="RefSeq" id="WP_133517428.1">
    <property type="nucleotide sequence ID" value="NZ_JAHDUW010000003.1"/>
</dbReference>
<name>A0A484F5C7_9EURY</name>
<dbReference type="Proteomes" id="UP000294855">
    <property type="component" value="Unassembled WGS sequence"/>
</dbReference>
<dbReference type="EMBL" id="SNYS01000008">
    <property type="protein sequence ID" value="TDQ68779.1"/>
    <property type="molecule type" value="Genomic_DNA"/>
</dbReference>
<evidence type="ECO:0000313" key="3">
    <source>
        <dbReference type="Proteomes" id="UP000294855"/>
    </source>
</evidence>
<evidence type="ECO:0000256" key="1">
    <source>
        <dbReference type="SAM" id="Phobius"/>
    </source>
</evidence>
<organism evidence="2 3">
    <name type="scientific">Methanimicrococcus blatticola</name>
    <dbReference type="NCBI Taxonomy" id="91560"/>
    <lineage>
        <taxon>Archaea</taxon>
        <taxon>Methanobacteriati</taxon>
        <taxon>Methanobacteriota</taxon>
        <taxon>Stenosarchaea group</taxon>
        <taxon>Methanomicrobia</taxon>
        <taxon>Methanosarcinales</taxon>
        <taxon>Methanosarcinaceae</taxon>
        <taxon>Methanimicrococcus</taxon>
    </lineage>
</organism>